<dbReference type="SUPFAM" id="SSF57850">
    <property type="entry name" value="RING/U-box"/>
    <property type="match status" value="1"/>
</dbReference>
<feature type="domain" description="RING-type" evidence="5">
    <location>
        <begin position="27"/>
        <end position="65"/>
    </location>
</feature>
<dbReference type="Pfam" id="PF13923">
    <property type="entry name" value="zf-C3HC4_2"/>
    <property type="match status" value="1"/>
</dbReference>
<dbReference type="SUPFAM" id="SSF49599">
    <property type="entry name" value="TRAF domain-like"/>
    <property type="match status" value="1"/>
</dbReference>
<protein>
    <submittedName>
        <fullName evidence="6">Putative tripartite motif-containing protein 40-like protein</fullName>
    </submittedName>
</protein>
<dbReference type="EMBL" id="MK072397">
    <property type="protein sequence ID" value="AYV83974.1"/>
    <property type="molecule type" value="Genomic_DNA"/>
</dbReference>
<sequence>MRRIFVPSEDQLVAEDKVVVDRIGLICAICREIVSEGRETKCGHHFCADCIAKSLLTYVTCPVCKVPLARRLMYTSPLLEGSLRYLSPSVQRVLETLRYKCQYASGGCVAIISGKEYETHMLNCPFRLIECQCRVKYLNRDKRDHLNKHCVLRHIKISGVDEKTIMANRTELITVLTEYDKLRTFFEELSIGEKVVEGAAPAAAGGS</sequence>
<dbReference type="PROSITE" id="PS50089">
    <property type="entry name" value="ZF_RING_2"/>
    <property type="match status" value="1"/>
</dbReference>
<dbReference type="PANTHER" id="PTHR10131">
    <property type="entry name" value="TNF RECEPTOR ASSOCIATED FACTOR"/>
    <property type="match status" value="1"/>
</dbReference>
<dbReference type="SMART" id="SM00184">
    <property type="entry name" value="RING"/>
    <property type="match status" value="1"/>
</dbReference>
<name>A0A3G5ABL8_9VIRU</name>
<evidence type="ECO:0000256" key="4">
    <source>
        <dbReference type="PROSITE-ProRule" id="PRU00175"/>
    </source>
</evidence>
<dbReference type="Gene3D" id="3.30.40.10">
    <property type="entry name" value="Zinc/RING finger domain, C3HC4 (zinc finger)"/>
    <property type="match status" value="2"/>
</dbReference>
<dbReference type="GO" id="GO:0008270">
    <property type="term" value="F:zinc ion binding"/>
    <property type="evidence" value="ECO:0007669"/>
    <property type="project" value="UniProtKB-KW"/>
</dbReference>
<proteinExistence type="predicted"/>
<dbReference type="PROSITE" id="PS00518">
    <property type="entry name" value="ZF_RING_1"/>
    <property type="match status" value="1"/>
</dbReference>
<evidence type="ECO:0000256" key="1">
    <source>
        <dbReference type="ARBA" id="ARBA00022723"/>
    </source>
</evidence>
<dbReference type="InterPro" id="IPR013083">
    <property type="entry name" value="Znf_RING/FYVE/PHD"/>
</dbReference>
<accession>A0A3G5ABL8</accession>
<evidence type="ECO:0000256" key="3">
    <source>
        <dbReference type="ARBA" id="ARBA00022833"/>
    </source>
</evidence>
<dbReference type="PANTHER" id="PTHR10131:SF94">
    <property type="entry name" value="TNF RECEPTOR-ASSOCIATED FACTOR 4"/>
    <property type="match status" value="1"/>
</dbReference>
<dbReference type="Pfam" id="PF21361">
    <property type="entry name" value="Sina_ZnF"/>
    <property type="match status" value="1"/>
</dbReference>
<gene>
    <name evidence="6" type="ORF">Hyperionvirus15_12</name>
</gene>
<keyword evidence="3" id="KW-0862">Zinc</keyword>
<evidence type="ECO:0000259" key="5">
    <source>
        <dbReference type="PROSITE" id="PS50089"/>
    </source>
</evidence>
<dbReference type="InterPro" id="IPR017907">
    <property type="entry name" value="Znf_RING_CS"/>
</dbReference>
<evidence type="ECO:0000313" key="6">
    <source>
        <dbReference type="EMBL" id="AYV83974.1"/>
    </source>
</evidence>
<organism evidence="6">
    <name type="scientific">Hyperionvirus sp</name>
    <dbReference type="NCBI Taxonomy" id="2487770"/>
    <lineage>
        <taxon>Viruses</taxon>
        <taxon>Varidnaviria</taxon>
        <taxon>Bamfordvirae</taxon>
        <taxon>Nucleocytoviricota</taxon>
        <taxon>Megaviricetes</taxon>
        <taxon>Imitervirales</taxon>
        <taxon>Mimiviridae</taxon>
        <taxon>Klosneuvirinae</taxon>
    </lineage>
</organism>
<evidence type="ECO:0000256" key="2">
    <source>
        <dbReference type="ARBA" id="ARBA00022771"/>
    </source>
</evidence>
<keyword evidence="2 4" id="KW-0863">Zinc-finger</keyword>
<keyword evidence="1" id="KW-0479">Metal-binding</keyword>
<dbReference type="InterPro" id="IPR001841">
    <property type="entry name" value="Znf_RING"/>
</dbReference>
<reference evidence="6" key="1">
    <citation type="submission" date="2018-10" db="EMBL/GenBank/DDBJ databases">
        <title>Hidden diversity of soil giant viruses.</title>
        <authorList>
            <person name="Schulz F."/>
            <person name="Alteio L."/>
            <person name="Goudeau D."/>
            <person name="Ryan E.M."/>
            <person name="Malmstrom R.R."/>
            <person name="Blanchard J."/>
            <person name="Woyke T."/>
        </authorList>
    </citation>
    <scope>NUCLEOTIDE SEQUENCE</scope>
    <source>
        <strain evidence="6">HYV1</strain>
    </source>
</reference>